<feature type="compositionally biased region" description="Polar residues" evidence="1">
    <location>
        <begin position="1"/>
        <end position="28"/>
    </location>
</feature>
<keyword evidence="3" id="KW-1185">Reference proteome</keyword>
<comment type="caution">
    <text evidence="2">The sequence shown here is derived from an EMBL/GenBank/DDBJ whole genome shotgun (WGS) entry which is preliminary data.</text>
</comment>
<gene>
    <name evidence="2" type="ORF">CRM22_002653</name>
</gene>
<accession>A0A4S2MBA8</accession>
<evidence type="ECO:0000313" key="3">
    <source>
        <dbReference type="Proteomes" id="UP000308267"/>
    </source>
</evidence>
<protein>
    <submittedName>
        <fullName evidence="2">Uncharacterized protein</fullName>
    </submittedName>
</protein>
<dbReference type="AlphaFoldDB" id="A0A4S2MBA8"/>
<evidence type="ECO:0000256" key="1">
    <source>
        <dbReference type="SAM" id="MobiDB-lite"/>
    </source>
</evidence>
<evidence type="ECO:0000313" key="2">
    <source>
        <dbReference type="EMBL" id="TGZ71427.1"/>
    </source>
</evidence>
<sequence length="51" mass="5726">MTSDEPSNISAVSKTDTAQPSSSESTTLVDVRKRRLEHFERESEDVKSKND</sequence>
<dbReference type="Proteomes" id="UP000308267">
    <property type="component" value="Unassembled WGS sequence"/>
</dbReference>
<feature type="region of interest" description="Disordered" evidence="1">
    <location>
        <begin position="1"/>
        <end position="33"/>
    </location>
</feature>
<dbReference type="EMBL" id="SJOL01004625">
    <property type="protein sequence ID" value="TGZ71427.1"/>
    <property type="molecule type" value="Genomic_DNA"/>
</dbReference>
<reference evidence="2 3" key="1">
    <citation type="journal article" date="2019" name="BMC Genomics">
        <title>New insights from Opisthorchis felineus genome: update on genomics of the epidemiologically important liver flukes.</title>
        <authorList>
            <person name="Ershov N.I."/>
            <person name="Mordvinov V.A."/>
            <person name="Prokhortchouk E.B."/>
            <person name="Pakharukova M.Y."/>
            <person name="Gunbin K.V."/>
            <person name="Ustyantsev K."/>
            <person name="Genaev M.A."/>
            <person name="Blinov A.G."/>
            <person name="Mazur A."/>
            <person name="Boulygina E."/>
            <person name="Tsygankova S."/>
            <person name="Khrameeva E."/>
            <person name="Chekanov N."/>
            <person name="Fan G."/>
            <person name="Xiao A."/>
            <person name="Zhang H."/>
            <person name="Xu X."/>
            <person name="Yang H."/>
            <person name="Solovyev V."/>
            <person name="Lee S.M."/>
            <person name="Liu X."/>
            <person name="Afonnikov D.A."/>
            <person name="Skryabin K.G."/>
        </authorList>
    </citation>
    <scope>NUCLEOTIDE SEQUENCE [LARGE SCALE GENOMIC DNA]</scope>
    <source>
        <strain evidence="2">AK-0245</strain>
        <tissue evidence="2">Whole organism</tissue>
    </source>
</reference>
<proteinExistence type="predicted"/>
<name>A0A4S2MBA8_OPIFE</name>
<organism evidence="2 3">
    <name type="scientific">Opisthorchis felineus</name>
    <dbReference type="NCBI Taxonomy" id="147828"/>
    <lineage>
        <taxon>Eukaryota</taxon>
        <taxon>Metazoa</taxon>
        <taxon>Spiralia</taxon>
        <taxon>Lophotrochozoa</taxon>
        <taxon>Platyhelminthes</taxon>
        <taxon>Trematoda</taxon>
        <taxon>Digenea</taxon>
        <taxon>Opisthorchiida</taxon>
        <taxon>Opisthorchiata</taxon>
        <taxon>Opisthorchiidae</taxon>
        <taxon>Opisthorchis</taxon>
    </lineage>
</organism>